<dbReference type="SUPFAM" id="SSF53098">
    <property type="entry name" value="Ribonuclease H-like"/>
    <property type="match status" value="1"/>
</dbReference>
<evidence type="ECO:0000259" key="2">
    <source>
        <dbReference type="Pfam" id="PF09299"/>
    </source>
</evidence>
<accession>A0A9X3KK95</accession>
<sequence length="745" mass="85064">MNVFVRHPHFQPADAHETKLYAFHRGDRVEYKHAVYNWLSTTNAGYWFQRTDDDLPPEFYSFEEVSRAFHQKRDPMGYLPHRRRPEKETVSGGTELLSNLQPDEQQDVLYKHAWCLRFLKAEAETKDEKVEDRVSRSEAKLLSYIKDTQDALQNASDEAHKAAGRTHRTAPRLPAPPSPRSLRRWVEKLEAANFDPVVLCNRGSSQNRRDHFTPEELKYINEYVWMFATKDRLPIKELHQLLSRAIEADNAKREQKNAEMGAEVLPKLRVPDIDTFSARIRKLPPSYVDLGHRGADYANAKYRSIMSGIDVLRPLEQIQLDECWIDLQTLLIQAEEWEKLTAKEKKLVARVRLYVTAAKDVATKSIVGMRIHHTSPNTASAVSTLEMVTRDKTELAKSIGCETPWDQHGVFGEVSLDSATWNASNEVRIAVNDMGGILFQPKSGDAAARGTLERWFRTLNRQALLFFTGRTWGSPAEKGDYDAEAEASVVFHQAAELLMRFVVDVFHNTPHEGLNGETPRQAWERLNKFYKPAPPLSPGLLRSIFGITVRRKISRSGIRVLGIQYSSSKLLKLFREAEVEVEVRIDRFDLGAISVRHSEGWLTVPAVHDDLIGMSIWKWLAFNDRLRLTNRRNAQVSQTIVRRTKQWLQSQAQIARAEAELGSAILTARDILRFERKVAYSVDVVEDARANEDTSLEEADISSVIKNWDMFGIKQDPKAEHPPEPAPAHPTPSSKLNALNPDFNR</sequence>
<name>A0A9X3KK95_9HYPH</name>
<dbReference type="Proteomes" id="UP001151018">
    <property type="component" value="Unassembled WGS sequence"/>
</dbReference>
<dbReference type="RefSeq" id="WP_269834532.1">
    <property type="nucleotide sequence ID" value="NZ_JAPZLR010000001.1"/>
</dbReference>
<feature type="region of interest" description="Disordered" evidence="1">
    <location>
        <begin position="712"/>
        <end position="745"/>
    </location>
</feature>
<dbReference type="EMBL" id="JAPZLR010000001">
    <property type="protein sequence ID" value="MCZ7936363.1"/>
    <property type="molecule type" value="Genomic_DNA"/>
</dbReference>
<reference evidence="3" key="1">
    <citation type="submission" date="2022-12" db="EMBL/GenBank/DDBJ databases">
        <title>Draft genome sequences of 22 rhizogenic Agrobacterium biovar 1 strains, the causative agent of hairy root disease.</title>
        <authorList>
            <person name="Kim N."/>
            <person name="Vargas P."/>
            <person name="Rediers H."/>
        </authorList>
    </citation>
    <scope>NUCLEOTIDE SEQUENCE</scope>
    <source>
        <strain evidence="3">ST15.13.006</strain>
    </source>
</reference>
<proteinExistence type="predicted"/>
<dbReference type="GO" id="GO:0003676">
    <property type="term" value="F:nucleic acid binding"/>
    <property type="evidence" value="ECO:0007669"/>
    <property type="project" value="InterPro"/>
</dbReference>
<feature type="region of interest" description="Disordered" evidence="1">
    <location>
        <begin position="153"/>
        <end position="180"/>
    </location>
</feature>
<dbReference type="Pfam" id="PF09299">
    <property type="entry name" value="Mu-transpos_C"/>
    <property type="match status" value="1"/>
</dbReference>
<dbReference type="InterPro" id="IPR036397">
    <property type="entry name" value="RNaseH_sf"/>
</dbReference>
<dbReference type="AlphaFoldDB" id="A0A9X3KK95"/>
<protein>
    <submittedName>
        <fullName evidence="3">Mu transposase C-terminal domain-containing protein</fullName>
    </submittedName>
</protein>
<organism evidence="3 4">
    <name type="scientific">Agrobacterium salinitolerans</name>
    <dbReference type="NCBI Taxonomy" id="1183413"/>
    <lineage>
        <taxon>Bacteria</taxon>
        <taxon>Pseudomonadati</taxon>
        <taxon>Pseudomonadota</taxon>
        <taxon>Alphaproteobacteria</taxon>
        <taxon>Hyphomicrobiales</taxon>
        <taxon>Rhizobiaceae</taxon>
        <taxon>Rhizobium/Agrobacterium group</taxon>
        <taxon>Agrobacterium</taxon>
    </lineage>
</organism>
<dbReference type="InterPro" id="IPR015378">
    <property type="entry name" value="Transposase-like_Mu_C"/>
</dbReference>
<comment type="caution">
    <text evidence="3">The sequence shown here is derived from an EMBL/GenBank/DDBJ whole genome shotgun (WGS) entry which is preliminary data.</text>
</comment>
<dbReference type="Gene3D" id="3.30.420.10">
    <property type="entry name" value="Ribonuclease H-like superfamily/Ribonuclease H"/>
    <property type="match status" value="1"/>
</dbReference>
<gene>
    <name evidence="3" type="ORF">O9X88_02285</name>
</gene>
<evidence type="ECO:0000313" key="4">
    <source>
        <dbReference type="Proteomes" id="UP001151018"/>
    </source>
</evidence>
<feature type="domain" description="Transposase-like Mu C-terminal" evidence="2">
    <location>
        <begin position="548"/>
        <end position="600"/>
    </location>
</feature>
<dbReference type="InterPro" id="IPR012337">
    <property type="entry name" value="RNaseH-like_sf"/>
</dbReference>
<evidence type="ECO:0000313" key="3">
    <source>
        <dbReference type="EMBL" id="MCZ7936363.1"/>
    </source>
</evidence>
<evidence type="ECO:0000256" key="1">
    <source>
        <dbReference type="SAM" id="MobiDB-lite"/>
    </source>
</evidence>